<dbReference type="SMART" id="SM01100">
    <property type="entry name" value="CRAL_TRIO_N"/>
    <property type="match status" value="1"/>
</dbReference>
<dbReference type="Pfam" id="PF00650">
    <property type="entry name" value="CRAL_TRIO"/>
    <property type="match status" value="1"/>
</dbReference>
<evidence type="ECO:0000313" key="4">
    <source>
        <dbReference type="EMBL" id="KAF3229198.1"/>
    </source>
</evidence>
<dbReference type="Proteomes" id="UP000472727">
    <property type="component" value="Unassembled WGS sequence"/>
</dbReference>
<dbReference type="EMBL" id="WIPF01000013">
    <property type="protein sequence ID" value="KAF3229198.1"/>
    <property type="molecule type" value="Genomic_DNA"/>
</dbReference>
<dbReference type="Pfam" id="PF03765">
    <property type="entry name" value="CRAL_TRIO_N"/>
    <property type="match status" value="1"/>
</dbReference>
<evidence type="ECO:0000313" key="5">
    <source>
        <dbReference type="Proteomes" id="UP000472727"/>
    </source>
</evidence>
<feature type="compositionally biased region" description="Polar residues" evidence="1">
    <location>
        <begin position="32"/>
        <end position="57"/>
    </location>
</feature>
<organism evidence="4 6">
    <name type="scientific">Orbilia oligospora</name>
    <name type="common">Nematode-trapping fungus</name>
    <name type="synonym">Arthrobotrys oligospora</name>
    <dbReference type="NCBI Taxonomy" id="2813651"/>
    <lineage>
        <taxon>Eukaryota</taxon>
        <taxon>Fungi</taxon>
        <taxon>Dikarya</taxon>
        <taxon>Ascomycota</taxon>
        <taxon>Pezizomycotina</taxon>
        <taxon>Orbiliomycetes</taxon>
        <taxon>Orbiliales</taxon>
        <taxon>Orbiliaceae</taxon>
        <taxon>Orbilia</taxon>
    </lineage>
</organism>
<dbReference type="EMBL" id="WIWS01000006">
    <property type="protein sequence ID" value="KAF3227735.1"/>
    <property type="molecule type" value="Genomic_DNA"/>
</dbReference>
<dbReference type="Proteomes" id="UP000483672">
    <property type="component" value="Unassembled WGS sequence"/>
</dbReference>
<dbReference type="PROSITE" id="PS50191">
    <property type="entry name" value="CRAL_TRIO"/>
    <property type="match status" value="1"/>
</dbReference>
<evidence type="ECO:0000256" key="1">
    <source>
        <dbReference type="SAM" id="MobiDB-lite"/>
    </source>
</evidence>
<evidence type="ECO:0000259" key="2">
    <source>
        <dbReference type="PROSITE" id="PS50191"/>
    </source>
</evidence>
<feature type="region of interest" description="Disordered" evidence="1">
    <location>
        <begin position="1"/>
        <end position="70"/>
    </location>
</feature>
<dbReference type="InterPro" id="IPR036273">
    <property type="entry name" value="CRAL/TRIO_N_dom_sf"/>
</dbReference>
<accession>A0A6G1MH39</accession>
<gene>
    <name evidence="3" type="ORF">TWF106_009243</name>
    <name evidence="4" type="ORF">TWF191_001747</name>
</gene>
<dbReference type="GO" id="GO:0008526">
    <property type="term" value="F:phosphatidylinositol transfer activity"/>
    <property type="evidence" value="ECO:0007669"/>
    <property type="project" value="TreeGrafter"/>
</dbReference>
<dbReference type="PANTHER" id="PTHR45824:SF29">
    <property type="entry name" value="GH16843P"/>
    <property type="match status" value="1"/>
</dbReference>
<dbReference type="InterPro" id="IPR036865">
    <property type="entry name" value="CRAL-TRIO_dom_sf"/>
</dbReference>
<dbReference type="CDD" id="cd00170">
    <property type="entry name" value="SEC14"/>
    <property type="match status" value="1"/>
</dbReference>
<dbReference type="SMART" id="SM00516">
    <property type="entry name" value="SEC14"/>
    <property type="match status" value="1"/>
</dbReference>
<feature type="domain" description="CRAL-TRIO" evidence="2">
    <location>
        <begin position="156"/>
        <end position="309"/>
    </location>
</feature>
<reference evidence="5 6" key="1">
    <citation type="submission" date="2019-06" db="EMBL/GenBank/DDBJ databases">
        <authorList>
            <person name="Palmer J.M."/>
        </authorList>
    </citation>
    <scope>NUCLEOTIDE SEQUENCE [LARGE SCALE GENOMIC DNA]</scope>
    <source>
        <strain evidence="3 5">TWF106</strain>
        <strain evidence="4 6">TWF191</strain>
    </source>
</reference>
<protein>
    <recommendedName>
        <fullName evidence="2">CRAL-TRIO domain-containing protein</fullName>
    </recommendedName>
</protein>
<feature type="region of interest" description="Disordered" evidence="1">
    <location>
        <begin position="355"/>
        <end position="380"/>
    </location>
</feature>
<proteinExistence type="predicted"/>
<dbReference type="InterPro" id="IPR001251">
    <property type="entry name" value="CRAL-TRIO_dom"/>
</dbReference>
<dbReference type="InterPro" id="IPR052578">
    <property type="entry name" value="PI_Transfer_CRAL-TRIO"/>
</dbReference>
<feature type="compositionally biased region" description="Low complexity" evidence="1">
    <location>
        <begin position="1"/>
        <end position="10"/>
    </location>
</feature>
<sequence>MSTAAVIAPVPEEEVPETMNEKTTLDDAPPATKSSAAAQVTYTTAESEPTNTKTTPYGSPAASATIPPPPDLTPEQTALYAELLKQCKTITTVAVSTAKDAEKAPLTDIDRIFMTKECLLRYLRATKWVVADAKKRIEATLTWRREWGLESHTPEYIEIENETGKQVVFGFDNESRPCLYLNPSKQNTEKSDRQIQHLTFMLERVLEIAPPGVETLALLIDFKSASAGQNATPGQGKQVMNILQNHYPERLGRALVVNIPWWAKAFLNLIWPFIDPITRPKLKFNEDMSLHVPKSHLLKDFKGEIDFTYNHAAYWPNFIKLCQEKRTQYEERWKANGSQIGESEFYLKGGEKSKPLATETSAAPGPSVEQVTEEIQKVTV</sequence>
<dbReference type="SUPFAM" id="SSF46938">
    <property type="entry name" value="CRAL/TRIO N-terminal domain"/>
    <property type="match status" value="1"/>
</dbReference>
<comment type="caution">
    <text evidence="4">The sequence shown here is derived from an EMBL/GenBank/DDBJ whole genome shotgun (WGS) entry which is preliminary data.</text>
</comment>
<dbReference type="SUPFAM" id="SSF52087">
    <property type="entry name" value="CRAL/TRIO domain"/>
    <property type="match status" value="1"/>
</dbReference>
<dbReference type="AlphaFoldDB" id="A0A6G1MH39"/>
<name>A0A6G1MH39_ORBOL</name>
<dbReference type="PANTHER" id="PTHR45824">
    <property type="entry name" value="GH16843P"/>
    <property type="match status" value="1"/>
</dbReference>
<dbReference type="InterPro" id="IPR011074">
    <property type="entry name" value="CRAL/TRIO_N_dom"/>
</dbReference>
<evidence type="ECO:0000313" key="6">
    <source>
        <dbReference type="Proteomes" id="UP000483672"/>
    </source>
</evidence>
<evidence type="ECO:0000313" key="3">
    <source>
        <dbReference type="EMBL" id="KAF3227735.1"/>
    </source>
</evidence>
<dbReference type="Gene3D" id="3.40.525.10">
    <property type="entry name" value="CRAL-TRIO lipid binding domain"/>
    <property type="match status" value="1"/>
</dbReference>